<proteinExistence type="predicted"/>
<dbReference type="KEGG" id="txi:TH3_06920"/>
<protein>
    <submittedName>
        <fullName evidence="1">Uncharacterized protein</fullName>
    </submittedName>
</protein>
<gene>
    <name evidence="1" type="ORF">TH3_06920</name>
</gene>
<evidence type="ECO:0000313" key="2">
    <source>
        <dbReference type="Proteomes" id="UP000007127"/>
    </source>
</evidence>
<reference evidence="1 2" key="1">
    <citation type="journal article" date="2012" name="J. Bacteriol.">
        <title>Genome sequence of Thalassospira xiamenensis type strain M-5.</title>
        <authorList>
            <person name="Lai Q."/>
            <person name="Shao Z."/>
        </authorList>
    </citation>
    <scope>NUCLEOTIDE SEQUENCE [LARGE SCALE GENOMIC DNA]</scope>
    <source>
        <strain evidence="1 2">M-5</strain>
    </source>
</reference>
<dbReference type="Proteomes" id="UP000007127">
    <property type="component" value="Chromosome"/>
</dbReference>
<dbReference type="EMBL" id="CP004388">
    <property type="protein sequence ID" value="AJD51504.1"/>
    <property type="molecule type" value="Genomic_DNA"/>
</dbReference>
<sequence>MAHGKAITAVVRPGREAVGNLRKTGVYHDGRNVSLGQGRVFGAARTGAKLVQSGASPVGEA</sequence>
<dbReference type="AlphaFoldDB" id="A0AB72UBJ1"/>
<evidence type="ECO:0000313" key="1">
    <source>
        <dbReference type="EMBL" id="AJD51504.1"/>
    </source>
</evidence>
<name>A0AB72UBJ1_9PROT</name>
<organism evidence="1 2">
    <name type="scientific">Thalassospira xiamenensis M-5 = DSM 17429</name>
    <dbReference type="NCBI Taxonomy" id="1123366"/>
    <lineage>
        <taxon>Bacteria</taxon>
        <taxon>Pseudomonadati</taxon>
        <taxon>Pseudomonadota</taxon>
        <taxon>Alphaproteobacteria</taxon>
        <taxon>Rhodospirillales</taxon>
        <taxon>Thalassospiraceae</taxon>
        <taxon>Thalassospira</taxon>
    </lineage>
</organism>
<accession>A0AB72UBJ1</accession>